<dbReference type="GO" id="GO:0006189">
    <property type="term" value="P:'de novo' IMP biosynthetic process"/>
    <property type="evidence" value="ECO:0007669"/>
    <property type="project" value="UniProtKB-UniRule"/>
</dbReference>
<comment type="pathway">
    <text evidence="3 13">Purine metabolism; IMP biosynthesis via de novo pathway; N(1)-(5-phospho-D-ribosyl)glycinamide from 5-phospho-alpha-D-ribose 1-diphosphate: step 2/2.</text>
</comment>
<dbReference type="SMART" id="SM01209">
    <property type="entry name" value="GARS_A"/>
    <property type="match status" value="1"/>
</dbReference>
<gene>
    <name evidence="13" type="primary">purD</name>
    <name evidence="16" type="ORF">FC80_GL001227</name>
</gene>
<dbReference type="Gene3D" id="3.40.50.20">
    <property type="match status" value="1"/>
</dbReference>
<dbReference type="InterPro" id="IPR020561">
    <property type="entry name" value="PRibGlycinamid_synth_ATP-grasp"/>
</dbReference>
<dbReference type="InterPro" id="IPR020560">
    <property type="entry name" value="PRibGlycinamide_synth_C-dom"/>
</dbReference>
<protein>
    <recommendedName>
        <fullName evidence="4 13">Phosphoribosylamine--glycine ligase</fullName>
        <ecNumber evidence="4 13">6.3.4.13</ecNumber>
    </recommendedName>
    <alternativeName>
        <fullName evidence="13">GARS</fullName>
    </alternativeName>
    <alternativeName>
        <fullName evidence="11 13">Glycinamide ribonucleotide synthetase</fullName>
    </alternativeName>
    <alternativeName>
        <fullName evidence="12 13">Phosphoribosylglycinamide synthetase</fullName>
    </alternativeName>
</protein>
<dbReference type="InterPro" id="IPR011054">
    <property type="entry name" value="Rudment_hybrid_motif"/>
</dbReference>
<dbReference type="InterPro" id="IPR016185">
    <property type="entry name" value="PreATP-grasp_dom_sf"/>
</dbReference>
<comment type="caution">
    <text evidence="16">The sequence shown here is derived from an EMBL/GenBank/DDBJ whole genome shotgun (WGS) entry which is preliminary data.</text>
</comment>
<evidence type="ECO:0000256" key="12">
    <source>
        <dbReference type="ARBA" id="ARBA00042864"/>
    </source>
</evidence>
<evidence type="ECO:0000256" key="5">
    <source>
        <dbReference type="ARBA" id="ARBA00022598"/>
    </source>
</evidence>
<keyword evidence="5 13" id="KW-0436">Ligase</keyword>
<name>A0A0R2CG78_9LACO</name>
<keyword evidence="6 14" id="KW-0547">Nucleotide-binding</keyword>
<dbReference type="PANTHER" id="PTHR43472:SF1">
    <property type="entry name" value="PHOSPHORIBOSYLAMINE--GLYCINE LIGASE, CHLOROPLASTIC"/>
    <property type="match status" value="1"/>
</dbReference>
<reference evidence="16 17" key="1">
    <citation type="journal article" date="2015" name="Genome Announc.">
        <title>Expanding the biotechnology potential of lactobacilli through comparative genomics of 213 strains and associated genera.</title>
        <authorList>
            <person name="Sun Z."/>
            <person name="Harris H.M."/>
            <person name="McCann A."/>
            <person name="Guo C."/>
            <person name="Argimon S."/>
            <person name="Zhang W."/>
            <person name="Yang X."/>
            <person name="Jeffery I.B."/>
            <person name="Cooney J.C."/>
            <person name="Kagawa T.F."/>
            <person name="Liu W."/>
            <person name="Song Y."/>
            <person name="Salvetti E."/>
            <person name="Wrobel A."/>
            <person name="Rasinkangas P."/>
            <person name="Parkhill J."/>
            <person name="Rea M.C."/>
            <person name="O'Sullivan O."/>
            <person name="Ritari J."/>
            <person name="Douillard F.P."/>
            <person name="Paul Ross R."/>
            <person name="Yang R."/>
            <person name="Briner A.E."/>
            <person name="Felis G.E."/>
            <person name="de Vos W.M."/>
            <person name="Barrangou R."/>
            <person name="Klaenhammer T.R."/>
            <person name="Caufield P.W."/>
            <person name="Cui Y."/>
            <person name="Zhang H."/>
            <person name="O'Toole P.W."/>
        </authorList>
    </citation>
    <scope>NUCLEOTIDE SEQUENCE [LARGE SCALE GENOMIC DNA]</scope>
    <source>
        <strain evidence="16 17">DSM 21116</strain>
    </source>
</reference>
<proteinExistence type="inferred from homology"/>
<dbReference type="Proteomes" id="UP000051131">
    <property type="component" value="Unassembled WGS sequence"/>
</dbReference>
<comment type="similarity">
    <text evidence="10 13">Belongs to the GARS family.</text>
</comment>
<dbReference type="NCBIfam" id="TIGR00877">
    <property type="entry name" value="purD"/>
    <property type="match status" value="1"/>
</dbReference>
<keyword evidence="17" id="KW-1185">Reference proteome</keyword>
<dbReference type="PROSITE" id="PS50975">
    <property type="entry name" value="ATP_GRASP"/>
    <property type="match status" value="1"/>
</dbReference>
<evidence type="ECO:0000256" key="6">
    <source>
        <dbReference type="ARBA" id="ARBA00022741"/>
    </source>
</evidence>
<evidence type="ECO:0000256" key="7">
    <source>
        <dbReference type="ARBA" id="ARBA00022755"/>
    </source>
</evidence>
<dbReference type="GO" id="GO:0005524">
    <property type="term" value="F:ATP binding"/>
    <property type="evidence" value="ECO:0007669"/>
    <property type="project" value="UniProtKB-UniRule"/>
</dbReference>
<dbReference type="EMBL" id="AYZE01000015">
    <property type="protein sequence ID" value="KRM90325.1"/>
    <property type="molecule type" value="Genomic_DNA"/>
</dbReference>
<sequence length="424" mass="46646">MEVAILSNKLNLLVVGSGGREHAICKAFSKSQIVENVYCAPGNVAMESSKIKPVSIPELNFEELANFVIANKIDWTFVGPEDALVAGIVDYFKERGLAIFGPNKIASQLEGSKDFALNFMVNHEIPTARYQTFQKSENAIKALTNFSAPIVIKADGLAGGKGVTIANTSDEAVDVIKKMFDNGETQIVLEEFLNGPEYSLFVIVNGSDFQILPMAQDHKRAFDNDSGPNTGGMGAYSPVPQLAQEDYQNMIVKVVEPSIKGLNSEQFDYHGILYIGLILTEQGPKVIEYNVRLGDPETQVVLPRLESDFAQVIDDCINGLKMEKLSINPQACLNVVLAAEGYPTNPRKGQLLPSFTQEPGISIDYANVIKDGDQFYGNGGRILSVVSIQKTLIEAQKKAYSYMKNYEFENCRFRKDIGNKAFKD</sequence>
<evidence type="ECO:0000256" key="14">
    <source>
        <dbReference type="PROSITE-ProRule" id="PRU00409"/>
    </source>
</evidence>
<dbReference type="PANTHER" id="PTHR43472">
    <property type="entry name" value="PHOSPHORIBOSYLAMINE--GLYCINE LIGASE"/>
    <property type="match status" value="1"/>
</dbReference>
<keyword evidence="8 14" id="KW-0067">ATP-binding</keyword>
<keyword evidence="9" id="KW-0464">Manganese</keyword>
<dbReference type="EC" id="6.3.4.13" evidence="4 13"/>
<dbReference type="Gene3D" id="3.90.600.10">
    <property type="entry name" value="Phosphoribosylglycinamide synthetase, C-terminal domain"/>
    <property type="match status" value="1"/>
</dbReference>
<dbReference type="GO" id="GO:0004637">
    <property type="term" value="F:phosphoribosylamine-glycine ligase activity"/>
    <property type="evidence" value="ECO:0007669"/>
    <property type="project" value="UniProtKB-UniRule"/>
</dbReference>
<evidence type="ECO:0000259" key="15">
    <source>
        <dbReference type="PROSITE" id="PS50975"/>
    </source>
</evidence>
<dbReference type="InterPro" id="IPR000115">
    <property type="entry name" value="PRibGlycinamide_synth"/>
</dbReference>
<comment type="catalytic activity">
    <reaction evidence="13">
        <text>5-phospho-beta-D-ribosylamine + glycine + ATP = N(1)-(5-phospho-beta-D-ribosyl)glycinamide + ADP + phosphate + H(+)</text>
        <dbReference type="Rhea" id="RHEA:17453"/>
        <dbReference type="ChEBI" id="CHEBI:15378"/>
        <dbReference type="ChEBI" id="CHEBI:30616"/>
        <dbReference type="ChEBI" id="CHEBI:43474"/>
        <dbReference type="ChEBI" id="CHEBI:57305"/>
        <dbReference type="ChEBI" id="CHEBI:58681"/>
        <dbReference type="ChEBI" id="CHEBI:143788"/>
        <dbReference type="ChEBI" id="CHEBI:456216"/>
        <dbReference type="EC" id="6.3.4.13"/>
    </reaction>
</comment>
<comment type="cofactor">
    <cofactor evidence="2">
        <name>Mg(2+)</name>
        <dbReference type="ChEBI" id="CHEBI:18420"/>
    </cofactor>
</comment>
<evidence type="ECO:0000256" key="3">
    <source>
        <dbReference type="ARBA" id="ARBA00005174"/>
    </source>
</evidence>
<evidence type="ECO:0000256" key="10">
    <source>
        <dbReference type="ARBA" id="ARBA00038345"/>
    </source>
</evidence>
<dbReference type="SUPFAM" id="SSF52440">
    <property type="entry name" value="PreATP-grasp domain"/>
    <property type="match status" value="1"/>
</dbReference>
<dbReference type="GO" id="GO:0046872">
    <property type="term" value="F:metal ion binding"/>
    <property type="evidence" value="ECO:0007669"/>
    <property type="project" value="InterPro"/>
</dbReference>
<dbReference type="InterPro" id="IPR037123">
    <property type="entry name" value="PRibGlycinamide_synth_C_sf"/>
</dbReference>
<dbReference type="Pfam" id="PF01071">
    <property type="entry name" value="GARS_A"/>
    <property type="match status" value="1"/>
</dbReference>
<dbReference type="InterPro" id="IPR011761">
    <property type="entry name" value="ATP-grasp"/>
</dbReference>
<dbReference type="Pfam" id="PF02843">
    <property type="entry name" value="GARS_C"/>
    <property type="match status" value="1"/>
</dbReference>
<feature type="domain" description="ATP-grasp" evidence="15">
    <location>
        <begin position="117"/>
        <end position="318"/>
    </location>
</feature>
<dbReference type="AlphaFoldDB" id="A0A0R2CG78"/>
<dbReference type="STRING" id="1423729.FC80_GL001227"/>
<accession>A0A0R2CG78</accession>
<evidence type="ECO:0000256" key="2">
    <source>
        <dbReference type="ARBA" id="ARBA00001946"/>
    </source>
</evidence>
<dbReference type="HAMAP" id="MF_00138">
    <property type="entry name" value="GARS"/>
    <property type="match status" value="1"/>
</dbReference>
<dbReference type="PROSITE" id="PS00184">
    <property type="entry name" value="GARS"/>
    <property type="match status" value="1"/>
</dbReference>
<dbReference type="InterPro" id="IPR020559">
    <property type="entry name" value="PRibGlycinamide_synth_CS"/>
</dbReference>
<evidence type="ECO:0000256" key="8">
    <source>
        <dbReference type="ARBA" id="ARBA00022840"/>
    </source>
</evidence>
<dbReference type="SUPFAM" id="SSF56059">
    <property type="entry name" value="Glutathione synthetase ATP-binding domain-like"/>
    <property type="match status" value="1"/>
</dbReference>
<dbReference type="GO" id="GO:0009113">
    <property type="term" value="P:purine nucleobase biosynthetic process"/>
    <property type="evidence" value="ECO:0007669"/>
    <property type="project" value="InterPro"/>
</dbReference>
<dbReference type="Gene3D" id="3.30.1490.20">
    <property type="entry name" value="ATP-grasp fold, A domain"/>
    <property type="match status" value="1"/>
</dbReference>
<dbReference type="Gene3D" id="3.30.470.20">
    <property type="entry name" value="ATP-grasp fold, B domain"/>
    <property type="match status" value="1"/>
</dbReference>
<dbReference type="SMART" id="SM01210">
    <property type="entry name" value="GARS_C"/>
    <property type="match status" value="1"/>
</dbReference>
<evidence type="ECO:0000256" key="4">
    <source>
        <dbReference type="ARBA" id="ARBA00013255"/>
    </source>
</evidence>
<evidence type="ECO:0000256" key="11">
    <source>
        <dbReference type="ARBA" id="ARBA00042242"/>
    </source>
</evidence>
<evidence type="ECO:0000256" key="13">
    <source>
        <dbReference type="HAMAP-Rule" id="MF_00138"/>
    </source>
</evidence>
<comment type="cofactor">
    <cofactor evidence="1">
        <name>Mn(2+)</name>
        <dbReference type="ChEBI" id="CHEBI:29035"/>
    </cofactor>
</comment>
<keyword evidence="7 13" id="KW-0658">Purine biosynthesis</keyword>
<evidence type="ECO:0000313" key="17">
    <source>
        <dbReference type="Proteomes" id="UP000051131"/>
    </source>
</evidence>
<evidence type="ECO:0000256" key="1">
    <source>
        <dbReference type="ARBA" id="ARBA00001936"/>
    </source>
</evidence>
<dbReference type="SUPFAM" id="SSF51246">
    <property type="entry name" value="Rudiment single hybrid motif"/>
    <property type="match status" value="1"/>
</dbReference>
<dbReference type="InterPro" id="IPR020562">
    <property type="entry name" value="PRibGlycinamide_synth_N"/>
</dbReference>
<dbReference type="PATRIC" id="fig|1423729.3.peg.1242"/>
<dbReference type="InterPro" id="IPR013815">
    <property type="entry name" value="ATP_grasp_subdomain_1"/>
</dbReference>
<dbReference type="UniPathway" id="UPA00074">
    <property type="reaction ID" value="UER00125"/>
</dbReference>
<evidence type="ECO:0000313" key="16">
    <source>
        <dbReference type="EMBL" id="KRM90325.1"/>
    </source>
</evidence>
<dbReference type="Pfam" id="PF02844">
    <property type="entry name" value="GARS_N"/>
    <property type="match status" value="1"/>
</dbReference>
<organism evidence="16 17">
    <name type="scientific">Liquorilactobacillus cacaonum DSM 21116</name>
    <dbReference type="NCBI Taxonomy" id="1423729"/>
    <lineage>
        <taxon>Bacteria</taxon>
        <taxon>Bacillati</taxon>
        <taxon>Bacillota</taxon>
        <taxon>Bacilli</taxon>
        <taxon>Lactobacillales</taxon>
        <taxon>Lactobacillaceae</taxon>
        <taxon>Liquorilactobacillus</taxon>
    </lineage>
</organism>
<evidence type="ECO:0000256" key="9">
    <source>
        <dbReference type="ARBA" id="ARBA00023211"/>
    </source>
</evidence>